<protein>
    <submittedName>
        <fullName evidence="3">Protoglobin-domain-containing protein</fullName>
    </submittedName>
</protein>
<evidence type="ECO:0000313" key="3">
    <source>
        <dbReference type="EMBL" id="KAI1610914.1"/>
    </source>
</evidence>
<feature type="compositionally biased region" description="Low complexity" evidence="1">
    <location>
        <begin position="232"/>
        <end position="243"/>
    </location>
</feature>
<feature type="region of interest" description="Disordered" evidence="1">
    <location>
        <begin position="202"/>
        <end position="256"/>
    </location>
</feature>
<reference evidence="3" key="1">
    <citation type="journal article" date="2022" name="bioRxiv">
        <title>Deciphering the potential niche of two novel black yeast fungi from a biological soil crust based on their genomes, phenotypes, and melanin regulation.</title>
        <authorList>
            <consortium name="DOE Joint Genome Institute"/>
            <person name="Carr E.C."/>
            <person name="Barton Q."/>
            <person name="Grambo S."/>
            <person name="Sullivan M."/>
            <person name="Renfro C.M."/>
            <person name="Kuo A."/>
            <person name="Pangilinan J."/>
            <person name="Lipzen A."/>
            <person name="Keymanesh K."/>
            <person name="Savage E."/>
            <person name="Barry K."/>
            <person name="Grigoriev I.V."/>
            <person name="Riekhof W.R."/>
            <person name="Harris S.S."/>
        </authorList>
    </citation>
    <scope>NUCLEOTIDE SEQUENCE</scope>
    <source>
        <strain evidence="3">JF 03-4F</strain>
    </source>
</reference>
<organism evidence="3 4">
    <name type="scientific">Exophiala viscosa</name>
    <dbReference type="NCBI Taxonomy" id="2486360"/>
    <lineage>
        <taxon>Eukaryota</taxon>
        <taxon>Fungi</taxon>
        <taxon>Dikarya</taxon>
        <taxon>Ascomycota</taxon>
        <taxon>Pezizomycotina</taxon>
        <taxon>Eurotiomycetes</taxon>
        <taxon>Chaetothyriomycetidae</taxon>
        <taxon>Chaetothyriales</taxon>
        <taxon>Herpotrichiellaceae</taxon>
        <taxon>Exophiala</taxon>
    </lineage>
</organism>
<dbReference type="PANTHER" id="PTHR42071">
    <property type="entry name" value="PROTOGLOBIN DOMAIN-CONTAINING PROTEIN"/>
    <property type="match status" value="1"/>
</dbReference>
<comment type="caution">
    <text evidence="3">The sequence shown here is derived from an EMBL/GenBank/DDBJ whole genome shotgun (WGS) entry which is preliminary data.</text>
</comment>
<dbReference type="PANTHER" id="PTHR42071:SF1">
    <property type="entry name" value="GLOBIN-SENSOR DOMAIN-CONTAINING PROTEIN"/>
    <property type="match status" value="1"/>
</dbReference>
<dbReference type="InterPro" id="IPR012292">
    <property type="entry name" value="Globin/Proto"/>
</dbReference>
<feature type="domain" description="Globin-sensor" evidence="2">
    <location>
        <begin position="20"/>
        <end position="198"/>
    </location>
</feature>
<accession>A0AAN6ICT5</accession>
<feature type="compositionally biased region" description="Basic and acidic residues" evidence="1">
    <location>
        <begin position="272"/>
        <end position="281"/>
    </location>
</feature>
<evidence type="ECO:0000256" key="1">
    <source>
        <dbReference type="SAM" id="MobiDB-lite"/>
    </source>
</evidence>
<dbReference type="GO" id="GO:0019825">
    <property type="term" value="F:oxygen binding"/>
    <property type="evidence" value="ECO:0007669"/>
    <property type="project" value="InterPro"/>
</dbReference>
<evidence type="ECO:0000313" key="4">
    <source>
        <dbReference type="Proteomes" id="UP001203852"/>
    </source>
</evidence>
<feature type="compositionally biased region" description="Basic and acidic residues" evidence="1">
    <location>
        <begin position="244"/>
        <end position="256"/>
    </location>
</feature>
<dbReference type="AlphaFoldDB" id="A0AAN6ICT5"/>
<dbReference type="EMBL" id="MU404357">
    <property type="protein sequence ID" value="KAI1610914.1"/>
    <property type="molecule type" value="Genomic_DNA"/>
</dbReference>
<dbReference type="Gene3D" id="1.10.490.10">
    <property type="entry name" value="Globins"/>
    <property type="match status" value="1"/>
</dbReference>
<proteinExistence type="predicted"/>
<name>A0AAN6ICT5_9EURO</name>
<evidence type="ECO:0000259" key="2">
    <source>
        <dbReference type="Pfam" id="PF11563"/>
    </source>
</evidence>
<keyword evidence="4" id="KW-1185">Reference proteome</keyword>
<dbReference type="Proteomes" id="UP001203852">
    <property type="component" value="Unassembled WGS sequence"/>
</dbReference>
<dbReference type="GO" id="GO:0020037">
    <property type="term" value="F:heme binding"/>
    <property type="evidence" value="ECO:0007669"/>
    <property type="project" value="InterPro"/>
</dbReference>
<gene>
    <name evidence="3" type="ORF">EDD36DRAFT_466919</name>
</gene>
<feature type="compositionally biased region" description="Basic and acidic residues" evidence="1">
    <location>
        <begin position="202"/>
        <end position="211"/>
    </location>
</feature>
<feature type="region of interest" description="Disordered" evidence="1">
    <location>
        <begin position="262"/>
        <end position="281"/>
    </location>
</feature>
<sequence length="301" mass="34779">MMLPDGMRHLGRRDLYTSLHTRVTYLQQFLEFGPNDVAAIVEGQKYIKAKLPDVVDKVYRKVLKHDVTARIFCNHDTRDEENPLDWAREADPQIKSRKMKMRWYLTKLFSDPTKSEYWEYLDNVGLGYVGKGRPHPVYIDYIFLGAALGCIQDSVTEAIFSHTELDLARKIALVRAFGKVIWIQNDLMAKWHVEEGKEYCEEGEADRRQSEVSEPDGFPDDQSVSDSLDRGSSYSRASSYSSSSDEKRTSLGRRLEQIRSKEARYCSNTMEPSREECMERQRAAVHWRPKADEAEEVFAAS</sequence>
<dbReference type="Pfam" id="PF11563">
    <property type="entry name" value="Protoglobin"/>
    <property type="match status" value="1"/>
</dbReference>
<dbReference type="InterPro" id="IPR044398">
    <property type="entry name" value="Globin-sensor_dom"/>
</dbReference>